<keyword evidence="4" id="KW-1185">Reference proteome</keyword>
<dbReference type="Gene3D" id="3.40.50.2000">
    <property type="entry name" value="Glycogen Phosphorylase B"/>
    <property type="match status" value="2"/>
</dbReference>
<evidence type="ECO:0000259" key="2">
    <source>
        <dbReference type="Pfam" id="PF13439"/>
    </source>
</evidence>
<evidence type="ECO:0000313" key="4">
    <source>
        <dbReference type="Proteomes" id="UP000603640"/>
    </source>
</evidence>
<dbReference type="CDD" id="cd03794">
    <property type="entry name" value="GT4_WbuB-like"/>
    <property type="match status" value="1"/>
</dbReference>
<evidence type="ECO:0000313" key="3">
    <source>
        <dbReference type="EMBL" id="MBC5995067.1"/>
    </source>
</evidence>
<dbReference type="InterPro" id="IPR001296">
    <property type="entry name" value="Glyco_trans_1"/>
</dbReference>
<dbReference type="AlphaFoldDB" id="A0A923NAY6"/>
<comment type="caution">
    <text evidence="3">The sequence shown here is derived from an EMBL/GenBank/DDBJ whole genome shotgun (WGS) entry which is preliminary data.</text>
</comment>
<dbReference type="InterPro" id="IPR028098">
    <property type="entry name" value="Glyco_trans_4-like_N"/>
</dbReference>
<dbReference type="PANTHER" id="PTHR12526:SF638">
    <property type="entry name" value="SPORE COAT PROTEIN SA"/>
    <property type="match status" value="1"/>
</dbReference>
<accession>A0A923NAY6</accession>
<dbReference type="SUPFAM" id="SSF53756">
    <property type="entry name" value="UDP-Glycosyltransferase/glycogen phosphorylase"/>
    <property type="match status" value="1"/>
</dbReference>
<gene>
    <name evidence="3" type="ORF">H8S84_19630</name>
</gene>
<protein>
    <submittedName>
        <fullName evidence="3">Glycosyltransferase family 4 protein</fullName>
    </submittedName>
</protein>
<dbReference type="Proteomes" id="UP000603640">
    <property type="component" value="Unassembled WGS sequence"/>
</dbReference>
<proteinExistence type="predicted"/>
<dbReference type="Pfam" id="PF13439">
    <property type="entry name" value="Glyco_transf_4"/>
    <property type="match status" value="1"/>
</dbReference>
<reference evidence="3" key="1">
    <citation type="submission" date="2020-08" db="EMBL/GenBank/DDBJ databases">
        <title>Pontibacter sp. SD6 16S ribosomal RNA gene Genome sequencing and assembly.</title>
        <authorList>
            <person name="Kang M."/>
        </authorList>
    </citation>
    <scope>NUCLEOTIDE SEQUENCE</scope>
    <source>
        <strain evidence="3">SD6</strain>
    </source>
</reference>
<dbReference type="Pfam" id="PF00534">
    <property type="entry name" value="Glycos_transf_1"/>
    <property type="match status" value="1"/>
</dbReference>
<organism evidence="3 4">
    <name type="scientific">Pontibacter cellulosilyticus</name>
    <dbReference type="NCBI Taxonomy" id="1720253"/>
    <lineage>
        <taxon>Bacteria</taxon>
        <taxon>Pseudomonadati</taxon>
        <taxon>Bacteroidota</taxon>
        <taxon>Cytophagia</taxon>
        <taxon>Cytophagales</taxon>
        <taxon>Hymenobacteraceae</taxon>
        <taxon>Pontibacter</taxon>
    </lineage>
</organism>
<dbReference type="RefSeq" id="WP_187069106.1">
    <property type="nucleotide sequence ID" value="NZ_JACRVF010000008.1"/>
</dbReference>
<dbReference type="GO" id="GO:0016757">
    <property type="term" value="F:glycosyltransferase activity"/>
    <property type="evidence" value="ECO:0007669"/>
    <property type="project" value="InterPro"/>
</dbReference>
<feature type="domain" description="Glycosyltransferase subfamily 4-like N-terminal" evidence="2">
    <location>
        <begin position="19"/>
        <end position="194"/>
    </location>
</feature>
<dbReference type="EMBL" id="JACRVF010000008">
    <property type="protein sequence ID" value="MBC5995067.1"/>
    <property type="molecule type" value="Genomic_DNA"/>
</dbReference>
<feature type="domain" description="Glycosyl transferase family 1" evidence="1">
    <location>
        <begin position="218"/>
        <end position="383"/>
    </location>
</feature>
<name>A0A923NAY6_9BACT</name>
<evidence type="ECO:0000259" key="1">
    <source>
        <dbReference type="Pfam" id="PF00534"/>
    </source>
</evidence>
<dbReference type="PANTHER" id="PTHR12526">
    <property type="entry name" value="GLYCOSYLTRANSFERASE"/>
    <property type="match status" value="1"/>
</dbReference>
<sequence>MKIAYLHQYFALPSSSGGTRSYDLAKSFLNKGHRVVVVTTSSFLKNYKEFSDGWTVLDYEGLELHVLKLDYSNNLSFAKRIITFIQFLVKASLRLIKLKCDVVLATSTPITIAIPAFIKKLVHKTPFIFEVRDVWPEVPIAMGIIKNNTVARLLKGFERMIYQQSSHIVALSDDMEKSISTITKIGKSLSVIPNISEVNRFANCDPNKKLIADLIGEQPKKLVLYAGTIGMVNGLKYMVDIAIHLKEVDPEIKFVVFGDGMEKKELVRYAKKEGVLNKTLFFLDPVSKSQLPQIYYESSVASSFVIPIPELWANSANKFFDCLAAGRPIVINHRGWQADVIERENIGFVLDFNIENIKNEAKRFSDYINNSSLLSMQGKNAKHLAETRYSLEIASVKYLKILDNVVS</sequence>